<dbReference type="PRINTS" id="PR00111">
    <property type="entry name" value="ABHYDROLASE"/>
</dbReference>
<gene>
    <name evidence="2" type="ORF">QQX09_11170</name>
</gene>
<reference evidence="2" key="1">
    <citation type="submission" date="2023-06" db="EMBL/GenBank/DDBJ databases">
        <title>Sysu t00192.</title>
        <authorList>
            <person name="Gao L."/>
            <person name="Fang B.-Z."/>
            <person name="Li W.-J."/>
        </authorList>
    </citation>
    <scope>NUCLEOTIDE SEQUENCE</scope>
    <source>
        <strain evidence="2">SYSU T00192</strain>
    </source>
</reference>
<comment type="caution">
    <text evidence="2">The sequence shown here is derived from an EMBL/GenBank/DDBJ whole genome shotgun (WGS) entry which is preliminary data.</text>
</comment>
<organism evidence="2 3">
    <name type="scientific">Demequina litoralis</name>
    <dbReference type="NCBI Taxonomy" id="3051660"/>
    <lineage>
        <taxon>Bacteria</taxon>
        <taxon>Bacillati</taxon>
        <taxon>Actinomycetota</taxon>
        <taxon>Actinomycetes</taxon>
        <taxon>Micrococcales</taxon>
        <taxon>Demequinaceae</taxon>
        <taxon>Demequina</taxon>
    </lineage>
</organism>
<dbReference type="InterPro" id="IPR000639">
    <property type="entry name" value="Epox_hydrolase-like"/>
</dbReference>
<keyword evidence="2" id="KW-0378">Hydrolase</keyword>
<dbReference type="PANTHER" id="PTHR43798">
    <property type="entry name" value="MONOACYLGLYCEROL LIPASE"/>
    <property type="match status" value="1"/>
</dbReference>
<dbReference type="RefSeq" id="WP_301134682.1">
    <property type="nucleotide sequence ID" value="NZ_JAUHPW010000008.1"/>
</dbReference>
<dbReference type="GO" id="GO:0016787">
    <property type="term" value="F:hydrolase activity"/>
    <property type="evidence" value="ECO:0007669"/>
    <property type="project" value="UniProtKB-KW"/>
</dbReference>
<dbReference type="Gene3D" id="3.40.50.1820">
    <property type="entry name" value="alpha/beta hydrolase"/>
    <property type="match status" value="1"/>
</dbReference>
<evidence type="ECO:0000313" key="3">
    <source>
        <dbReference type="Proteomes" id="UP001172728"/>
    </source>
</evidence>
<dbReference type="Proteomes" id="UP001172728">
    <property type="component" value="Unassembled WGS sequence"/>
</dbReference>
<dbReference type="SUPFAM" id="SSF53474">
    <property type="entry name" value="alpha/beta-Hydrolases"/>
    <property type="match status" value="1"/>
</dbReference>
<dbReference type="InterPro" id="IPR000073">
    <property type="entry name" value="AB_hydrolase_1"/>
</dbReference>
<proteinExistence type="predicted"/>
<sequence>MSDQGKPRLTAETRQGLPGSFLDLPTGVTHYELVGDRDAPTVVLVHGNAAPYVTWDRTVAGLVDAGLRVLRYDVLGHGFSDRPDLPTYDRSLYDTQLTELLDALGITGPVRMAGSSQGGSIAACFAASHPGRVSRLALLAPFFDDLPGSGSVLFRIVTARGLGELAQRIVPDRRLADLADAMVDPGAREALQPEVMRQFEFEGKRRAVLANLRGDALRPATACYQAVKEQGIPVLLTYGTEDQKLPEAQMRRLREFLPDLEYREIEGVGHLAHYELPDVVTPILARFLAG</sequence>
<protein>
    <submittedName>
        <fullName evidence="2">Alpha/beta hydrolase</fullName>
    </submittedName>
</protein>
<dbReference type="EMBL" id="JAUHPW010000008">
    <property type="protein sequence ID" value="MDN4476416.1"/>
    <property type="molecule type" value="Genomic_DNA"/>
</dbReference>
<dbReference type="InterPro" id="IPR050266">
    <property type="entry name" value="AB_hydrolase_sf"/>
</dbReference>
<dbReference type="InterPro" id="IPR029058">
    <property type="entry name" value="AB_hydrolase_fold"/>
</dbReference>
<evidence type="ECO:0000259" key="1">
    <source>
        <dbReference type="Pfam" id="PF00561"/>
    </source>
</evidence>
<dbReference type="PRINTS" id="PR00412">
    <property type="entry name" value="EPOXHYDRLASE"/>
</dbReference>
<evidence type="ECO:0000313" key="2">
    <source>
        <dbReference type="EMBL" id="MDN4476416.1"/>
    </source>
</evidence>
<keyword evidence="3" id="KW-1185">Reference proteome</keyword>
<feature type="domain" description="AB hydrolase-1" evidence="1">
    <location>
        <begin position="40"/>
        <end position="275"/>
    </location>
</feature>
<name>A0ABT8GB99_9MICO</name>
<dbReference type="PANTHER" id="PTHR43798:SF33">
    <property type="entry name" value="HYDROLASE, PUTATIVE (AFU_ORTHOLOGUE AFUA_2G14860)-RELATED"/>
    <property type="match status" value="1"/>
</dbReference>
<dbReference type="Pfam" id="PF00561">
    <property type="entry name" value="Abhydrolase_1"/>
    <property type="match status" value="1"/>
</dbReference>
<accession>A0ABT8GB99</accession>